<organism evidence="2 3">
    <name type="scientific">Setaria italica</name>
    <name type="common">Foxtail millet</name>
    <name type="synonym">Panicum italicum</name>
    <dbReference type="NCBI Taxonomy" id="4555"/>
    <lineage>
        <taxon>Eukaryota</taxon>
        <taxon>Viridiplantae</taxon>
        <taxon>Streptophyta</taxon>
        <taxon>Embryophyta</taxon>
        <taxon>Tracheophyta</taxon>
        <taxon>Spermatophyta</taxon>
        <taxon>Magnoliopsida</taxon>
        <taxon>Liliopsida</taxon>
        <taxon>Poales</taxon>
        <taxon>Poaceae</taxon>
        <taxon>PACMAD clade</taxon>
        <taxon>Panicoideae</taxon>
        <taxon>Panicodae</taxon>
        <taxon>Paniceae</taxon>
        <taxon>Cenchrinae</taxon>
        <taxon>Setaria</taxon>
    </lineage>
</organism>
<feature type="transmembrane region" description="Helical" evidence="1">
    <location>
        <begin position="27"/>
        <end position="46"/>
    </location>
</feature>
<proteinExistence type="predicted"/>
<keyword evidence="1" id="KW-0812">Transmembrane</keyword>
<evidence type="ECO:0000313" key="3">
    <source>
        <dbReference type="Proteomes" id="UP000004995"/>
    </source>
</evidence>
<keyword evidence="1" id="KW-0472">Membrane</keyword>
<dbReference type="Proteomes" id="UP000004995">
    <property type="component" value="Unassembled WGS sequence"/>
</dbReference>
<dbReference type="InParanoid" id="K4A385"/>
<dbReference type="AlphaFoldDB" id="K4A385"/>
<dbReference type="Gramene" id="KQL22253">
    <property type="protein sequence ID" value="KQL22253"/>
    <property type="gene ID" value="SETIT_033338mg"/>
</dbReference>
<dbReference type="HOGENOM" id="CLU_161660_2_1_1"/>
<sequence>MREPGRPEEMINRYVRLLTATENITRGLGTLALLWSTVVLLGGFVSTLRIKEFWVLTGLSILMACRYNLISLLNSEHVRTLSNFLNPLFSS</sequence>
<evidence type="ECO:0000313" key="2">
    <source>
        <dbReference type="EnsemblPlants" id="KQL22253"/>
    </source>
</evidence>
<keyword evidence="1" id="KW-1133">Transmembrane helix</keyword>
<name>K4A385_SETIT</name>
<keyword evidence="3" id="KW-1185">Reference proteome</keyword>
<dbReference type="PANTHER" id="PTHR33115:SF56">
    <property type="entry name" value="OS05G0239400 PROTEIN"/>
    <property type="match status" value="1"/>
</dbReference>
<dbReference type="EnsemblPlants" id="KQL22253">
    <property type="protein sequence ID" value="KQL22253"/>
    <property type="gene ID" value="SETIT_033338mg"/>
</dbReference>
<evidence type="ECO:0000256" key="1">
    <source>
        <dbReference type="SAM" id="Phobius"/>
    </source>
</evidence>
<accession>K4A385</accession>
<dbReference type="EMBL" id="AGNK02000642">
    <property type="status" value="NOT_ANNOTATED_CDS"/>
    <property type="molecule type" value="Genomic_DNA"/>
</dbReference>
<dbReference type="PANTHER" id="PTHR33115">
    <property type="entry name" value="ARM REPEAT SUPERFAMILY PROTEIN"/>
    <property type="match status" value="1"/>
</dbReference>
<protein>
    <submittedName>
        <fullName evidence="2">Uncharacterized protein</fullName>
    </submittedName>
</protein>
<reference evidence="2" key="2">
    <citation type="submission" date="2018-08" db="UniProtKB">
        <authorList>
            <consortium name="EnsemblPlants"/>
        </authorList>
    </citation>
    <scope>IDENTIFICATION</scope>
    <source>
        <strain evidence="2">Yugu1</strain>
    </source>
</reference>
<feature type="transmembrane region" description="Helical" evidence="1">
    <location>
        <begin position="53"/>
        <end position="73"/>
    </location>
</feature>
<reference evidence="3" key="1">
    <citation type="journal article" date="2012" name="Nat. Biotechnol.">
        <title>Reference genome sequence of the model plant Setaria.</title>
        <authorList>
            <person name="Bennetzen J.L."/>
            <person name="Schmutz J."/>
            <person name="Wang H."/>
            <person name="Percifield R."/>
            <person name="Hawkins J."/>
            <person name="Pontaroli A.C."/>
            <person name="Estep M."/>
            <person name="Feng L."/>
            <person name="Vaughn J.N."/>
            <person name="Grimwood J."/>
            <person name="Jenkins J."/>
            <person name="Barry K."/>
            <person name="Lindquist E."/>
            <person name="Hellsten U."/>
            <person name="Deshpande S."/>
            <person name="Wang X."/>
            <person name="Wu X."/>
            <person name="Mitros T."/>
            <person name="Triplett J."/>
            <person name="Yang X."/>
            <person name="Ye C.Y."/>
            <person name="Mauro-Herrera M."/>
            <person name="Wang L."/>
            <person name="Li P."/>
            <person name="Sharma M."/>
            <person name="Sharma R."/>
            <person name="Ronald P.C."/>
            <person name="Panaud O."/>
            <person name="Kellogg E.A."/>
            <person name="Brutnell T.P."/>
            <person name="Doust A.N."/>
            <person name="Tuskan G.A."/>
            <person name="Rokhsar D."/>
            <person name="Devos K.M."/>
        </authorList>
    </citation>
    <scope>NUCLEOTIDE SEQUENCE [LARGE SCALE GENOMIC DNA]</scope>
    <source>
        <strain evidence="3">cv. Yugu1</strain>
    </source>
</reference>